<dbReference type="GO" id="GO:0016020">
    <property type="term" value="C:membrane"/>
    <property type="evidence" value="ECO:0007669"/>
    <property type="project" value="UniProtKB-SubCell"/>
</dbReference>
<dbReference type="InterPro" id="IPR036097">
    <property type="entry name" value="HisK_dim/P_sf"/>
</dbReference>
<dbReference type="SUPFAM" id="SSF47384">
    <property type="entry name" value="Homodimeric domain of signal transducing histidine kinase"/>
    <property type="match status" value="1"/>
</dbReference>
<dbReference type="InterPro" id="IPR003594">
    <property type="entry name" value="HATPase_dom"/>
</dbReference>
<protein>
    <recommendedName>
        <fullName evidence="4">Signal transduction histidine-protein kinase ArlS</fullName>
        <ecNumber evidence="3">2.7.13.3</ecNumber>
    </recommendedName>
</protein>
<dbReference type="PANTHER" id="PTHR45528:SF12">
    <property type="entry name" value="SENSOR HISTIDINE KINASE ARSS"/>
    <property type="match status" value="1"/>
</dbReference>
<evidence type="ECO:0000259" key="14">
    <source>
        <dbReference type="PROSITE" id="PS50885"/>
    </source>
</evidence>
<gene>
    <name evidence="15" type="ORF">SAMN04487752_2493</name>
</gene>
<dbReference type="FunFam" id="1.10.287.130:FF:000001">
    <property type="entry name" value="Two-component sensor histidine kinase"/>
    <property type="match status" value="1"/>
</dbReference>
<evidence type="ECO:0000256" key="2">
    <source>
        <dbReference type="ARBA" id="ARBA00004141"/>
    </source>
</evidence>
<reference evidence="16" key="1">
    <citation type="submission" date="2016-10" db="EMBL/GenBank/DDBJ databases">
        <authorList>
            <person name="Varghese N."/>
            <person name="Submissions S."/>
        </authorList>
    </citation>
    <scope>NUCLEOTIDE SEQUENCE [LARGE SCALE GENOMIC DNA]</scope>
    <source>
        <strain evidence="16">MPL-11</strain>
    </source>
</reference>
<keyword evidence="9 12" id="KW-1133">Transmembrane helix</keyword>
<evidence type="ECO:0000256" key="11">
    <source>
        <dbReference type="ARBA" id="ARBA00023136"/>
    </source>
</evidence>
<sequence length="515" mass="59354">MRFSFYDKDKKRKKRKRLSLKWKWTVGATLAIFLTFSIFSFAIFVGFRQIMFTQEEENFREVLFGATSRLVDENKITDSDSTSLSKATVYSAFNPSYFPDIMELNGEYDQRNTTFEDSGNYEDTLYAKMNEEDVIVRVYTPTPRLLFESKLGDFSFEESSEPVIKMIDVNGEEGYYGVAPVISDETQQIIGYVQVIDGMSDYHNMIEVTLISLIAMSSAALIFSGILGYFLASNFLKPIKNITKTMNDLRQDTQSTSRIEVVEGNDELDHLSIVFNDMLDKMQKYIEQQKQFVEDVSHELRTPVAVMEGHLKLLDRWGKNDPEILDESLSASLQEITRMKSLVQEMLDLSRAEQVEIHYKNEKTSIKPIIQQTYNNFQMIHPDFVFNLDDDINEEVYVSIYRNHIEQILIILLDNAVKYSTERKEVHISVANDDREVQIAIQDFGEGMTPEDAEKIFNRFYRIDKARSRHKGGNGLGLAIAKELLSGYNGTITVESVLDYGSIFRITLPIYKDDI</sequence>
<feature type="transmembrane region" description="Helical" evidence="12">
    <location>
        <begin position="210"/>
        <end position="232"/>
    </location>
</feature>
<dbReference type="FunFam" id="3.30.565.10:FF:000006">
    <property type="entry name" value="Sensor histidine kinase WalK"/>
    <property type="match status" value="1"/>
</dbReference>
<keyword evidence="7 12" id="KW-0812">Transmembrane</keyword>
<dbReference type="InterPro" id="IPR005467">
    <property type="entry name" value="His_kinase_dom"/>
</dbReference>
<dbReference type="Gene3D" id="3.30.565.10">
    <property type="entry name" value="Histidine kinase-like ATPase, C-terminal domain"/>
    <property type="match status" value="1"/>
</dbReference>
<dbReference type="RefSeq" id="WP_035021883.1">
    <property type="nucleotide sequence ID" value="NZ_CP084916.1"/>
</dbReference>
<proteinExistence type="predicted"/>
<dbReference type="Pfam" id="PF02518">
    <property type="entry name" value="HATPase_c"/>
    <property type="match status" value="1"/>
</dbReference>
<evidence type="ECO:0000256" key="9">
    <source>
        <dbReference type="ARBA" id="ARBA00022989"/>
    </source>
</evidence>
<evidence type="ECO:0000256" key="7">
    <source>
        <dbReference type="ARBA" id="ARBA00022692"/>
    </source>
</evidence>
<dbReference type="PANTHER" id="PTHR45528">
    <property type="entry name" value="SENSOR HISTIDINE KINASE CPXA"/>
    <property type="match status" value="1"/>
</dbReference>
<dbReference type="Proteomes" id="UP000199481">
    <property type="component" value="Unassembled WGS sequence"/>
</dbReference>
<dbReference type="EMBL" id="FNJW01000008">
    <property type="protein sequence ID" value="SDQ48739.1"/>
    <property type="molecule type" value="Genomic_DNA"/>
</dbReference>
<keyword evidence="11 12" id="KW-0472">Membrane</keyword>
<evidence type="ECO:0000256" key="12">
    <source>
        <dbReference type="SAM" id="Phobius"/>
    </source>
</evidence>
<dbReference type="Gene3D" id="6.10.340.10">
    <property type="match status" value="1"/>
</dbReference>
<name>A0A1H1BA09_9LACT</name>
<dbReference type="InterPro" id="IPR004358">
    <property type="entry name" value="Sig_transdc_His_kin-like_C"/>
</dbReference>
<organism evidence="15 16">
    <name type="scientific">Carnobacterium viridans</name>
    <dbReference type="NCBI Taxonomy" id="174587"/>
    <lineage>
        <taxon>Bacteria</taxon>
        <taxon>Bacillati</taxon>
        <taxon>Bacillota</taxon>
        <taxon>Bacilli</taxon>
        <taxon>Lactobacillales</taxon>
        <taxon>Carnobacteriaceae</taxon>
        <taxon>Carnobacterium</taxon>
    </lineage>
</organism>
<dbReference type="Gene3D" id="1.10.287.130">
    <property type="match status" value="1"/>
</dbReference>
<dbReference type="EC" id="2.7.13.3" evidence="3"/>
<dbReference type="Pfam" id="PF00512">
    <property type="entry name" value="HisKA"/>
    <property type="match status" value="1"/>
</dbReference>
<dbReference type="InterPro" id="IPR041610">
    <property type="entry name" value="ArlS_N"/>
</dbReference>
<evidence type="ECO:0000256" key="8">
    <source>
        <dbReference type="ARBA" id="ARBA00022777"/>
    </source>
</evidence>
<dbReference type="PROSITE" id="PS50109">
    <property type="entry name" value="HIS_KIN"/>
    <property type="match status" value="1"/>
</dbReference>
<dbReference type="InterPro" id="IPR036890">
    <property type="entry name" value="HATPase_C_sf"/>
</dbReference>
<evidence type="ECO:0000256" key="6">
    <source>
        <dbReference type="ARBA" id="ARBA00022679"/>
    </source>
</evidence>
<accession>A0A1H1BA09</accession>
<dbReference type="SMART" id="SM00304">
    <property type="entry name" value="HAMP"/>
    <property type="match status" value="1"/>
</dbReference>
<dbReference type="SMART" id="SM00387">
    <property type="entry name" value="HATPase_c"/>
    <property type="match status" value="1"/>
</dbReference>
<comment type="subcellular location">
    <subcellularLocation>
        <location evidence="2">Membrane</location>
        <topology evidence="2">Multi-pass membrane protein</topology>
    </subcellularLocation>
</comment>
<keyword evidence="6" id="KW-0808">Transferase</keyword>
<feature type="domain" description="Histidine kinase" evidence="13">
    <location>
        <begin position="295"/>
        <end position="512"/>
    </location>
</feature>
<feature type="domain" description="HAMP" evidence="14">
    <location>
        <begin position="233"/>
        <end position="287"/>
    </location>
</feature>
<evidence type="ECO:0000256" key="3">
    <source>
        <dbReference type="ARBA" id="ARBA00012438"/>
    </source>
</evidence>
<dbReference type="InterPro" id="IPR003661">
    <property type="entry name" value="HisK_dim/P_dom"/>
</dbReference>
<evidence type="ECO:0000256" key="5">
    <source>
        <dbReference type="ARBA" id="ARBA00022553"/>
    </source>
</evidence>
<comment type="catalytic activity">
    <reaction evidence="1">
        <text>ATP + protein L-histidine = ADP + protein N-phospho-L-histidine.</text>
        <dbReference type="EC" id="2.7.13.3"/>
    </reaction>
</comment>
<evidence type="ECO:0000256" key="10">
    <source>
        <dbReference type="ARBA" id="ARBA00023012"/>
    </source>
</evidence>
<dbReference type="CDD" id="cd06225">
    <property type="entry name" value="HAMP"/>
    <property type="match status" value="1"/>
</dbReference>
<dbReference type="SUPFAM" id="SSF55874">
    <property type="entry name" value="ATPase domain of HSP90 chaperone/DNA topoisomerase II/histidine kinase"/>
    <property type="match status" value="1"/>
</dbReference>
<keyword evidence="8 15" id="KW-0418">Kinase</keyword>
<feature type="transmembrane region" description="Helical" evidence="12">
    <location>
        <begin position="21"/>
        <end position="47"/>
    </location>
</feature>
<evidence type="ECO:0000313" key="15">
    <source>
        <dbReference type="EMBL" id="SDQ48739.1"/>
    </source>
</evidence>
<evidence type="ECO:0000313" key="16">
    <source>
        <dbReference type="Proteomes" id="UP000199481"/>
    </source>
</evidence>
<evidence type="ECO:0000256" key="4">
    <source>
        <dbReference type="ARBA" id="ARBA00015735"/>
    </source>
</evidence>
<dbReference type="Pfam" id="PF00672">
    <property type="entry name" value="HAMP"/>
    <property type="match status" value="1"/>
</dbReference>
<keyword evidence="10" id="KW-0902">Two-component regulatory system</keyword>
<dbReference type="PROSITE" id="PS50885">
    <property type="entry name" value="HAMP"/>
    <property type="match status" value="1"/>
</dbReference>
<dbReference type="CDD" id="cd00082">
    <property type="entry name" value="HisKA"/>
    <property type="match status" value="1"/>
</dbReference>
<evidence type="ECO:0000259" key="13">
    <source>
        <dbReference type="PROSITE" id="PS50109"/>
    </source>
</evidence>
<dbReference type="AlphaFoldDB" id="A0A1H1BA09"/>
<evidence type="ECO:0000256" key="1">
    <source>
        <dbReference type="ARBA" id="ARBA00000085"/>
    </source>
</evidence>
<keyword evidence="16" id="KW-1185">Reference proteome</keyword>
<keyword evidence="5" id="KW-0597">Phosphoprotein</keyword>
<dbReference type="SUPFAM" id="SSF158472">
    <property type="entry name" value="HAMP domain-like"/>
    <property type="match status" value="1"/>
</dbReference>
<dbReference type="InterPro" id="IPR050398">
    <property type="entry name" value="HssS/ArlS-like"/>
</dbReference>
<dbReference type="Pfam" id="PF18719">
    <property type="entry name" value="ArlS_N"/>
    <property type="match status" value="1"/>
</dbReference>
<dbReference type="GO" id="GO:0000155">
    <property type="term" value="F:phosphorelay sensor kinase activity"/>
    <property type="evidence" value="ECO:0007669"/>
    <property type="project" value="InterPro"/>
</dbReference>
<dbReference type="InterPro" id="IPR003660">
    <property type="entry name" value="HAMP_dom"/>
</dbReference>
<dbReference type="SMART" id="SM00388">
    <property type="entry name" value="HisKA"/>
    <property type="match status" value="1"/>
</dbReference>
<dbReference type="PRINTS" id="PR00344">
    <property type="entry name" value="BCTRLSENSOR"/>
</dbReference>